<dbReference type="EMBL" id="LVKK01000016">
    <property type="protein sequence ID" value="OAG42415.1"/>
    <property type="molecule type" value="Genomic_DNA"/>
</dbReference>
<accession>A0A177FDU7</accession>
<dbReference type="Proteomes" id="UP000077002">
    <property type="component" value="Unassembled WGS sequence"/>
</dbReference>
<feature type="compositionally biased region" description="Basic and acidic residues" evidence="1">
    <location>
        <begin position="150"/>
        <end position="164"/>
    </location>
</feature>
<evidence type="ECO:0000313" key="3">
    <source>
        <dbReference type="Proteomes" id="UP000077002"/>
    </source>
</evidence>
<reference evidence="2 3" key="1">
    <citation type="submission" date="2016-03" db="EMBL/GenBank/DDBJ databases">
        <title>Draft genome sequence of the Fonsecaea monophora CBS 269.37.</title>
        <authorList>
            <person name="Bombassaro A."/>
            <person name="Vinicius W.A."/>
            <person name="De Hoog S."/>
            <person name="Sun J."/>
            <person name="Souza E.M."/>
            <person name="Raittz R.T."/>
            <person name="Costa F."/>
            <person name="Leao A.C."/>
            <person name="Tadra-Sfeir M.Z."/>
            <person name="Baura V."/>
            <person name="Balsanelli E."/>
            <person name="Pedrosa F.O."/>
            <person name="Moreno L.F."/>
            <person name="Steffens M.B."/>
            <person name="Xi L."/>
            <person name="Bocca A.L."/>
            <person name="Felipe M.S."/>
            <person name="Teixeira M."/>
            <person name="Telles Filho F.Q."/>
            <person name="Azevedo C.M."/>
            <person name="Gomes R."/>
            <person name="Vicente V.A."/>
        </authorList>
    </citation>
    <scope>NUCLEOTIDE SEQUENCE [LARGE SCALE GENOMIC DNA]</scope>
    <source>
        <strain evidence="2 3">CBS 269.37</strain>
    </source>
</reference>
<comment type="caution">
    <text evidence="2">The sequence shown here is derived from an EMBL/GenBank/DDBJ whole genome shotgun (WGS) entry which is preliminary data.</text>
</comment>
<gene>
    <name evidence="2" type="ORF">AYO21_03291</name>
</gene>
<feature type="region of interest" description="Disordered" evidence="1">
    <location>
        <begin position="521"/>
        <end position="540"/>
    </location>
</feature>
<keyword evidence="3" id="KW-1185">Reference proteome</keyword>
<dbReference type="OrthoDB" id="4135823at2759"/>
<sequence>MTKSINWPPLAQRALVEWIDDHKGPQGALIQNYTQALTELVKCLRTKFQDNTSFSKGLLVSNVEQRIKYLWQYRLESCQSSAVETFFRDGIEALDWDKLHDKPVARAYTKDELASFKKTGNRSTTATTDYYESSNDERPRRADKRRRTKNGPEDQAHSTREQRADRRRKSPVNGSAKEPEPQNDQRQPSPNSRGAGSTTFGNNMPSTGRTHNMAAIQQDKLPGPALRPNASTDLSKLPVLMRGEADSGEGPFFDMNAFDRDIYTNTDDILQENLIVWAMSGIEARIKSIICYYFEASDIPQSQPIILDTRLQYPDECRAIIAAMLGIGLHDEANRQAETVVAFLQTQTDVGDFLKSFIGKAVTKWALQPAVYPRAWLAELGEGVVESVIKHSFVPELGEAVRRRLWNEHLNSKVIHTVESEAHHMGAMLLAYIDIVLRKEPLDKGTFWDPDVYGLPLREPRKELSRPSPRLRESLKMASIRRSLNDLFRDALEFQIHLTRRLHEDWIIWWPEFQEPYERAQHRKRKARDSDDEDDDAGDPNKQYRVCLGFIPLVQRRYLLKHCSDEWSSWKVMSRGVVKVLNRRRREQSA</sequence>
<name>A0A177FDU7_9EURO</name>
<feature type="compositionally biased region" description="Polar residues" evidence="1">
    <location>
        <begin position="182"/>
        <end position="210"/>
    </location>
</feature>
<evidence type="ECO:0000256" key="1">
    <source>
        <dbReference type="SAM" id="MobiDB-lite"/>
    </source>
</evidence>
<feature type="compositionally biased region" description="Polar residues" evidence="1">
    <location>
        <begin position="121"/>
        <end position="133"/>
    </location>
</feature>
<dbReference type="RefSeq" id="XP_022514367.1">
    <property type="nucleotide sequence ID" value="XM_022653265.1"/>
</dbReference>
<feature type="region of interest" description="Disordered" evidence="1">
    <location>
        <begin position="118"/>
        <end position="210"/>
    </location>
</feature>
<protein>
    <submittedName>
        <fullName evidence="2">Uncharacterized protein</fullName>
    </submittedName>
</protein>
<organism evidence="2 3">
    <name type="scientific">Fonsecaea monophora</name>
    <dbReference type="NCBI Taxonomy" id="254056"/>
    <lineage>
        <taxon>Eukaryota</taxon>
        <taxon>Fungi</taxon>
        <taxon>Dikarya</taxon>
        <taxon>Ascomycota</taxon>
        <taxon>Pezizomycotina</taxon>
        <taxon>Eurotiomycetes</taxon>
        <taxon>Chaetothyriomycetidae</taxon>
        <taxon>Chaetothyriales</taxon>
        <taxon>Herpotrichiellaceae</taxon>
        <taxon>Fonsecaea</taxon>
    </lineage>
</organism>
<proteinExistence type="predicted"/>
<dbReference type="GeneID" id="34598462"/>
<dbReference type="AlphaFoldDB" id="A0A177FDU7"/>
<evidence type="ECO:0000313" key="2">
    <source>
        <dbReference type="EMBL" id="OAG42415.1"/>
    </source>
</evidence>